<proteinExistence type="predicted"/>
<comment type="caution">
    <text evidence="2">The sequence shown here is derived from an EMBL/GenBank/DDBJ whole genome shotgun (WGS) entry which is preliminary data.</text>
</comment>
<name>A0A6A3JK77_9STRA</name>
<dbReference type="EMBL" id="QXFT01002013">
    <property type="protein sequence ID" value="KAE9305649.1"/>
    <property type="molecule type" value="Genomic_DNA"/>
</dbReference>
<evidence type="ECO:0000313" key="4">
    <source>
        <dbReference type="Proteomes" id="UP000429607"/>
    </source>
</evidence>
<organism evidence="2 4">
    <name type="scientific">Phytophthora rubi</name>
    <dbReference type="NCBI Taxonomy" id="129364"/>
    <lineage>
        <taxon>Eukaryota</taxon>
        <taxon>Sar</taxon>
        <taxon>Stramenopiles</taxon>
        <taxon>Oomycota</taxon>
        <taxon>Peronosporomycetes</taxon>
        <taxon>Peronosporales</taxon>
        <taxon>Peronosporaceae</taxon>
        <taxon>Phytophthora</taxon>
    </lineage>
</organism>
<protein>
    <submittedName>
        <fullName evidence="2">Uncharacterized protein</fullName>
    </submittedName>
</protein>
<dbReference type="EMBL" id="QXFV01002001">
    <property type="protein sequence ID" value="KAE8994502.1"/>
    <property type="molecule type" value="Genomic_DNA"/>
</dbReference>
<evidence type="ECO:0000256" key="1">
    <source>
        <dbReference type="SAM" id="MobiDB-lite"/>
    </source>
</evidence>
<feature type="region of interest" description="Disordered" evidence="1">
    <location>
        <begin position="82"/>
        <end position="104"/>
    </location>
</feature>
<dbReference type="Proteomes" id="UP000429607">
    <property type="component" value="Unassembled WGS sequence"/>
</dbReference>
<gene>
    <name evidence="2" type="ORF">PR001_g20376</name>
    <name evidence="3" type="ORF">PR003_g21438</name>
</gene>
<reference evidence="2 4" key="1">
    <citation type="submission" date="2018-09" db="EMBL/GenBank/DDBJ databases">
        <title>Genomic investigation of the strawberry pathogen Phytophthora fragariae indicates pathogenicity is determined by transcriptional variation in three key races.</title>
        <authorList>
            <person name="Adams T.M."/>
            <person name="Armitage A.D."/>
            <person name="Sobczyk M.K."/>
            <person name="Bates H.J."/>
            <person name="Dunwell J.M."/>
            <person name="Nellist C.F."/>
            <person name="Harrison R.J."/>
        </authorList>
    </citation>
    <scope>NUCLEOTIDE SEQUENCE [LARGE SCALE GENOMIC DNA]</scope>
    <source>
        <strain evidence="2 4">SCRP249</strain>
        <strain evidence="3 5">SCRP333</strain>
    </source>
</reference>
<accession>A0A6A3JK77</accession>
<evidence type="ECO:0000313" key="2">
    <source>
        <dbReference type="EMBL" id="KAE8994502.1"/>
    </source>
</evidence>
<dbReference type="Proteomes" id="UP000434957">
    <property type="component" value="Unassembled WGS sequence"/>
</dbReference>
<keyword evidence="5" id="KW-1185">Reference proteome</keyword>
<dbReference type="AlphaFoldDB" id="A0A6A3JK77"/>
<sequence>MSDDDDQSKLLRLLVDKFVKMDKAKALSAHGTGRKLAQLAFWCDMRQVLAANEATMGLEILDDIAETILDESEEAADALTLHQLPPKSQPSSAKNPPSVSKKRKTSSAAKAVSFFMDALVEKVPQQIRDDLDKLYERASKLNVSLYELAYPWKESRLFYDPHYIPAFTSATGDGGASIDPISGIGSCMLR</sequence>
<evidence type="ECO:0000313" key="5">
    <source>
        <dbReference type="Proteomes" id="UP000434957"/>
    </source>
</evidence>
<evidence type="ECO:0000313" key="3">
    <source>
        <dbReference type="EMBL" id="KAE9305649.1"/>
    </source>
</evidence>